<reference evidence="1 2" key="1">
    <citation type="journal article" date="2007" name="Proc. Natl. Acad. Sci. U.S.A.">
        <title>The genome of Syntrophus aciditrophicus: life at the thermodynamic limit of microbial growth.</title>
        <authorList>
            <person name="McInerney M.J."/>
            <person name="Rohlin L."/>
            <person name="Mouttaki H."/>
            <person name="Kim U."/>
            <person name="Krupp R.S."/>
            <person name="Rios-Hernandez L."/>
            <person name="Sieber J."/>
            <person name="Struchtemeyer C.G."/>
            <person name="Bhattacharyya A."/>
            <person name="Campbell J.W."/>
            <person name="Gunsalus R.P."/>
        </authorList>
    </citation>
    <scope>NUCLEOTIDE SEQUENCE [LARGE SCALE GENOMIC DNA]</scope>
    <source>
        <strain evidence="1 2">SB</strain>
    </source>
</reference>
<evidence type="ECO:0000313" key="2">
    <source>
        <dbReference type="Proteomes" id="UP000001933"/>
    </source>
</evidence>
<dbReference type="Proteomes" id="UP000001933">
    <property type="component" value="Chromosome"/>
</dbReference>
<dbReference type="STRING" id="56780.SYN_01841"/>
<keyword evidence="2" id="KW-1185">Reference proteome</keyword>
<evidence type="ECO:0000313" key="1">
    <source>
        <dbReference type="EMBL" id="ABC77533.1"/>
    </source>
</evidence>
<gene>
    <name evidence="1" type="ORF">SYN_01841</name>
</gene>
<dbReference type="AlphaFoldDB" id="Q2LTX3"/>
<dbReference type="HOGENOM" id="CLU_1874388_0_0_7"/>
<dbReference type="KEGG" id="sat:SYN_01841"/>
<name>Q2LTX3_SYNAS</name>
<dbReference type="EMBL" id="CP000252">
    <property type="protein sequence ID" value="ABC77533.1"/>
    <property type="molecule type" value="Genomic_DNA"/>
</dbReference>
<protein>
    <submittedName>
        <fullName evidence="1">Hypothetical cytosolic protein</fullName>
    </submittedName>
</protein>
<accession>Q2LTX3</accession>
<organism evidence="1 2">
    <name type="scientific">Syntrophus aciditrophicus (strain SB)</name>
    <dbReference type="NCBI Taxonomy" id="56780"/>
    <lineage>
        <taxon>Bacteria</taxon>
        <taxon>Pseudomonadati</taxon>
        <taxon>Thermodesulfobacteriota</taxon>
        <taxon>Syntrophia</taxon>
        <taxon>Syntrophales</taxon>
        <taxon>Syntrophaceae</taxon>
        <taxon>Syntrophus</taxon>
    </lineage>
</organism>
<sequence>MTFEDASRKYELPLKVFHRLRELGLVKGDPLADGDIHAVEIVRAVYGDRVLLRAQLAKFDRATREDLVRTAELAKWERYVINRYRNHVTRDCGKLYVKQVADEIKRYYGVEKTSEVITRIYRLRKRAYNELRRRAK</sequence>
<proteinExistence type="predicted"/>
<dbReference type="InParanoid" id="Q2LTX3"/>